<gene>
    <name evidence="2" type="ORF">C7M84_014563</name>
</gene>
<comment type="caution">
    <text evidence="2">The sequence shown here is derived from an EMBL/GenBank/DDBJ whole genome shotgun (WGS) entry which is preliminary data.</text>
</comment>
<keyword evidence="3" id="KW-1185">Reference proteome</keyword>
<evidence type="ECO:0000313" key="3">
    <source>
        <dbReference type="Proteomes" id="UP000283509"/>
    </source>
</evidence>
<feature type="compositionally biased region" description="Low complexity" evidence="1">
    <location>
        <begin position="1354"/>
        <end position="1363"/>
    </location>
</feature>
<proteinExistence type="predicted"/>
<accession>A0A423ST41</accession>
<feature type="compositionally biased region" description="Basic and acidic residues" evidence="1">
    <location>
        <begin position="1224"/>
        <end position="1239"/>
    </location>
</feature>
<protein>
    <submittedName>
        <fullName evidence="2">Uncharacterized protein</fullName>
    </submittedName>
</protein>
<sequence>MDSANAEVKLEVKEEPEYVYVDETICLVKLEEKECNTASLKQEGERIVADVGLCDDPQKPLHGTGQRKQIFKVQKSDQLLVGTKRKILPRPQIQIQNLNFSANPLPVTQVQVVAQHQAQKAEPKKQQGLTIKNVSPLKSQSSPSMGRKILPRPLFPKNMGQLQSNKTNIQHSLNKPQSIASGNTCNVLAVNPTTVNVSRTLPIQSPAHVPTQVKNQAAVPEFTSTCASGMQTVKPTKNGCMQPRKALTPGRKLLPRPQHSTCNPGAYIPSQQMQSVSALQQVQSINPVSTSQNVPSQQFQSINSANIQQSPTTLQSLQGIPPINVQQALPVQQLQNIPTVSSQQPLPLQQLPNAPFENSTQSVPIQQLQSIPAVSMNQSLPLQSLQEVVTTNSLQPLQALPSANAHHGVPLQPLPNISSNIMPSLPKLAPASMQTSISVQPVPTAAVQQQLSVQSLQAISPGSAGQDMPVQRVCSVHPCTRSAVPLQELRNITTITTQAVPVQGQCILSASKQHNIPIQTVHPVSTINTCSPLPIQLQSSQQQQPLQQIQPNPNAVPQQAVPIQQLSSNVHTSGKRNLNFQQIQSMTQSKQTKLSLQPVCPVTSSGTHHLVQVHHVQSVTRDASHQGIPIQQIKTVSTSMSNKLMSSQKFQPVAPKLHQSDIQLRPEETNISSQGLSLQLKSVAQVGSNLKLPLPAISKGIPNQTSPQIVHKRRYLTRRAKAVCGTKPKRKILPRPILPTANDSTPLHQATTLVPTKIMTQEVMKSATIEESVTVFVPHVGSSVENILSPLQSATSNMTQECIAVPQGTTIDSPKKLSPSQQEHAAFSYDNSVSLPEQQKLFVKNSVENAVPCHVLNSDGSSDKLFRSCDVKGETLGDSHIDLSFEANGKANIDFLESLEQNQGVYRKNNSNALPTKVSSDLVNTSPNRIGSTRSQTAHVYGLTFKDLCDDSSMSTEEITGLQENSYLSLKSVDKSAHAQEKVAASTKTSDVIQEGWKNPNLEDNSIGLYELQYSSDENIKEAVITSHDSDPVAESNFLPEKASDLSQQSNIIYHQEDSLRISKNEVIAKDTQLLNVSKLAGVSAVNDPLKQVSYMMVNDGVPGTQLLQYSDDASTKDATLMDVSQGNINDASDNELLIHYQPVAALCTSSEKSLISEVYDNNVYYQKPQDTASNSLSQGTSSSSISQGKQSAILVAELSPKSVCQGNILSDEDPMSSQQLNKEQAEPLENHQQTEQEGRTQTWLSEGQRGLKRKWNKISSNGHLLKRERSTPSVSQGLVRDYWKKNFRSFHKFQLQKRKVLEMSCLKQKITEVKERDNALAGGKPQPQTQESAGGGIHKKAAEAKPDLEQEGDPGQQGEGLPSTASQDDLSKMIHDFMAQEDVSQRCREVGPGGKGLLRARLHFLQVLHKRFLADSCRVCSFETFAKNIPENVVKLKADEMSVCVCLTCQNPELKIESLIKRRLLAIDTDIEEILSNDEAWGTFMATLGALRARQALLTYNAWFVNDCDNVQKEKRTVTSSLAEVIDVLESELCALKVHLNRTCQMYEEVFKAKCEAKASPHHAVVQSGWAPLILFHSVITGGPAEPQGAVNMQCGYVWSKEETTGFAVMSDARDRTAAAVSASLEKVLEKLIKQGIRTITFVTDPQTHISYVREYARRRGIQTEWIFLDPGHGRTTAETVGHAITNLLCDSINSSKVGGIRSARDMFGLVSERSSNLMLLYGEEDVRRHGKLLGTNADGLTGDTEEK</sequence>
<reference evidence="2 3" key="1">
    <citation type="submission" date="2018-04" db="EMBL/GenBank/DDBJ databases">
        <authorList>
            <person name="Zhang X."/>
            <person name="Yuan J."/>
            <person name="Li F."/>
            <person name="Xiang J."/>
        </authorList>
    </citation>
    <scope>NUCLEOTIDE SEQUENCE [LARGE SCALE GENOMIC DNA]</scope>
    <source>
        <tissue evidence="2">Muscle</tissue>
    </source>
</reference>
<feature type="region of interest" description="Disordered" evidence="1">
    <location>
        <begin position="1206"/>
        <end position="1243"/>
    </location>
</feature>
<evidence type="ECO:0000256" key="1">
    <source>
        <dbReference type="SAM" id="MobiDB-lite"/>
    </source>
</evidence>
<organism evidence="2 3">
    <name type="scientific">Penaeus vannamei</name>
    <name type="common">Whiteleg shrimp</name>
    <name type="synonym">Litopenaeus vannamei</name>
    <dbReference type="NCBI Taxonomy" id="6689"/>
    <lineage>
        <taxon>Eukaryota</taxon>
        <taxon>Metazoa</taxon>
        <taxon>Ecdysozoa</taxon>
        <taxon>Arthropoda</taxon>
        <taxon>Crustacea</taxon>
        <taxon>Multicrustacea</taxon>
        <taxon>Malacostraca</taxon>
        <taxon>Eumalacostraca</taxon>
        <taxon>Eucarida</taxon>
        <taxon>Decapoda</taxon>
        <taxon>Dendrobranchiata</taxon>
        <taxon>Penaeoidea</taxon>
        <taxon>Penaeidae</taxon>
        <taxon>Penaeus</taxon>
    </lineage>
</organism>
<feature type="region of interest" description="Disordered" evidence="1">
    <location>
        <begin position="1317"/>
        <end position="1368"/>
    </location>
</feature>
<dbReference type="OrthoDB" id="6357684at2759"/>
<dbReference type="EMBL" id="QCYY01002818">
    <property type="protein sequence ID" value="ROT67361.1"/>
    <property type="molecule type" value="Genomic_DNA"/>
</dbReference>
<name>A0A423ST41_PENVA</name>
<reference evidence="2 3" key="2">
    <citation type="submission" date="2019-01" db="EMBL/GenBank/DDBJ databases">
        <title>The decoding of complex shrimp genome reveals the adaptation for benthos swimmer, frequently molting mechanism and breeding impact on genome.</title>
        <authorList>
            <person name="Sun Y."/>
            <person name="Gao Y."/>
            <person name="Yu Y."/>
        </authorList>
    </citation>
    <scope>NUCLEOTIDE SEQUENCE [LARGE SCALE GENOMIC DNA]</scope>
    <source>
        <tissue evidence="2">Muscle</tissue>
    </source>
</reference>
<evidence type="ECO:0000313" key="2">
    <source>
        <dbReference type="EMBL" id="ROT67361.1"/>
    </source>
</evidence>
<dbReference type="Proteomes" id="UP000283509">
    <property type="component" value="Unassembled WGS sequence"/>
</dbReference>